<dbReference type="PANTHER" id="PTHR33885:SF3">
    <property type="entry name" value="PHAGE SHOCK PROTEIN C"/>
    <property type="match status" value="1"/>
</dbReference>
<organism evidence="8 9">
    <name type="scientific">Rhodanobacter fulvus Jip2</name>
    <dbReference type="NCBI Taxonomy" id="1163408"/>
    <lineage>
        <taxon>Bacteria</taxon>
        <taxon>Pseudomonadati</taxon>
        <taxon>Pseudomonadota</taxon>
        <taxon>Gammaproteobacteria</taxon>
        <taxon>Lysobacterales</taxon>
        <taxon>Rhodanobacteraceae</taxon>
        <taxon>Rhodanobacter</taxon>
    </lineage>
</organism>
<evidence type="ECO:0000259" key="7">
    <source>
        <dbReference type="Pfam" id="PF04024"/>
    </source>
</evidence>
<proteinExistence type="predicted"/>
<keyword evidence="9" id="KW-1185">Reference proteome</keyword>
<dbReference type="GO" id="GO:0003677">
    <property type="term" value="F:DNA binding"/>
    <property type="evidence" value="ECO:0007669"/>
    <property type="project" value="UniProtKB-KW"/>
</dbReference>
<name>I4VL48_9GAMM</name>
<accession>I4VL48</accession>
<keyword evidence="3 6" id="KW-0812">Transmembrane</keyword>
<dbReference type="GO" id="GO:0005886">
    <property type="term" value="C:plasma membrane"/>
    <property type="evidence" value="ECO:0007669"/>
    <property type="project" value="UniProtKB-SubCell"/>
</dbReference>
<dbReference type="InterPro" id="IPR052027">
    <property type="entry name" value="PspC"/>
</dbReference>
<dbReference type="AlphaFoldDB" id="I4VL48"/>
<evidence type="ECO:0000256" key="2">
    <source>
        <dbReference type="ARBA" id="ARBA00022475"/>
    </source>
</evidence>
<dbReference type="Pfam" id="PF04024">
    <property type="entry name" value="PspC"/>
    <property type="match status" value="1"/>
</dbReference>
<comment type="caution">
    <text evidence="8">The sequence shown here is derived from an EMBL/GenBank/DDBJ whole genome shotgun (WGS) entry which is preliminary data.</text>
</comment>
<protein>
    <submittedName>
        <fullName evidence="8">DNA-binding transcriptional activator of psp operon</fullName>
    </submittedName>
</protein>
<evidence type="ECO:0000256" key="3">
    <source>
        <dbReference type="ARBA" id="ARBA00022692"/>
    </source>
</evidence>
<evidence type="ECO:0000256" key="5">
    <source>
        <dbReference type="ARBA" id="ARBA00023136"/>
    </source>
</evidence>
<dbReference type="RefSeq" id="WP_007082441.1">
    <property type="nucleotide sequence ID" value="NZ_AJXU01000065.1"/>
</dbReference>
<dbReference type="PATRIC" id="fig|1163408.3.peg.2852"/>
<dbReference type="InterPro" id="IPR007168">
    <property type="entry name" value="Phageshock_PspC_N"/>
</dbReference>
<keyword evidence="5 6" id="KW-0472">Membrane</keyword>
<dbReference type="PANTHER" id="PTHR33885">
    <property type="entry name" value="PHAGE SHOCK PROTEIN C"/>
    <property type="match status" value="1"/>
</dbReference>
<keyword evidence="8" id="KW-0238">DNA-binding</keyword>
<sequence length="91" mass="10392">MNASTDEYHQRRLHRDSERGLIFGVCTGVAEGFGWPVWLTRIGALALAWCFPMSTVVAYVVAALVMPQRPLRYCGRGDERSCWQPRHRTEP</sequence>
<dbReference type="eggNOG" id="COG1983">
    <property type="taxonomic scope" value="Bacteria"/>
</dbReference>
<dbReference type="STRING" id="1163408.UU9_14070"/>
<feature type="transmembrane region" description="Helical" evidence="6">
    <location>
        <begin position="20"/>
        <end position="38"/>
    </location>
</feature>
<keyword evidence="4 6" id="KW-1133">Transmembrane helix</keyword>
<evidence type="ECO:0000313" key="8">
    <source>
        <dbReference type="EMBL" id="EIL87939.1"/>
    </source>
</evidence>
<evidence type="ECO:0000256" key="6">
    <source>
        <dbReference type="SAM" id="Phobius"/>
    </source>
</evidence>
<evidence type="ECO:0000256" key="1">
    <source>
        <dbReference type="ARBA" id="ARBA00004162"/>
    </source>
</evidence>
<keyword evidence="2" id="KW-1003">Cell membrane</keyword>
<evidence type="ECO:0000256" key="4">
    <source>
        <dbReference type="ARBA" id="ARBA00022989"/>
    </source>
</evidence>
<dbReference type="Proteomes" id="UP000004210">
    <property type="component" value="Unassembled WGS sequence"/>
</dbReference>
<feature type="domain" description="Phage shock protein PspC N-terminal" evidence="7">
    <location>
        <begin position="11"/>
        <end position="68"/>
    </location>
</feature>
<feature type="transmembrane region" description="Helical" evidence="6">
    <location>
        <begin position="44"/>
        <end position="66"/>
    </location>
</feature>
<reference evidence="8 9" key="1">
    <citation type="journal article" date="2012" name="J. Bacteriol.">
        <title>Genome sequences for six rhodanobacter strains, isolated from soils and the terrestrial subsurface, with variable denitrification capabilities.</title>
        <authorList>
            <person name="Kostka J.E."/>
            <person name="Green S.J."/>
            <person name="Rishishwar L."/>
            <person name="Prakash O."/>
            <person name="Katz L.S."/>
            <person name="Marino-Ramirez L."/>
            <person name="Jordan I.K."/>
            <person name="Munk C."/>
            <person name="Ivanova N."/>
            <person name="Mikhailova N."/>
            <person name="Watson D.B."/>
            <person name="Brown S.D."/>
            <person name="Palumbo A.V."/>
            <person name="Brooks S.C."/>
        </authorList>
    </citation>
    <scope>NUCLEOTIDE SEQUENCE [LARGE SCALE GENOMIC DNA]</scope>
    <source>
        <strain evidence="9">Jip2T</strain>
    </source>
</reference>
<evidence type="ECO:0000313" key="9">
    <source>
        <dbReference type="Proteomes" id="UP000004210"/>
    </source>
</evidence>
<dbReference type="OrthoDB" id="7359894at2"/>
<dbReference type="EMBL" id="AJXU01000065">
    <property type="protein sequence ID" value="EIL87939.1"/>
    <property type="molecule type" value="Genomic_DNA"/>
</dbReference>
<gene>
    <name evidence="8" type="ORF">UU9_14070</name>
</gene>
<comment type="subcellular location">
    <subcellularLocation>
        <location evidence="1">Cell membrane</location>
        <topology evidence="1">Single-pass membrane protein</topology>
    </subcellularLocation>
</comment>